<dbReference type="InterPro" id="IPR035965">
    <property type="entry name" value="PAS-like_dom_sf"/>
</dbReference>
<evidence type="ECO:0000256" key="3">
    <source>
        <dbReference type="ARBA" id="ARBA00022553"/>
    </source>
</evidence>
<keyword evidence="5" id="KW-0418">Kinase</keyword>
<dbReference type="InterPro" id="IPR011006">
    <property type="entry name" value="CheY-like_superfamily"/>
</dbReference>
<reference evidence="11 12" key="1">
    <citation type="submission" date="2016-07" db="EMBL/GenBank/DDBJ databases">
        <title>Pervasive Adenine N6-methylation of Active Genes in Fungi.</title>
        <authorList>
            <consortium name="DOE Joint Genome Institute"/>
            <person name="Mondo S.J."/>
            <person name="Dannebaum R.O."/>
            <person name="Kuo R.C."/>
            <person name="Labutti K."/>
            <person name="Haridas S."/>
            <person name="Kuo A."/>
            <person name="Salamov A."/>
            <person name="Ahrendt S.R."/>
            <person name="Lipzen A."/>
            <person name="Sullivan W."/>
            <person name="Andreopoulos W.B."/>
            <person name="Clum A."/>
            <person name="Lindquist E."/>
            <person name="Daum C."/>
            <person name="Ramamoorthy G.K."/>
            <person name="Gryganskyi A."/>
            <person name="Culley D."/>
            <person name="Magnuson J.K."/>
            <person name="James T.Y."/>
            <person name="O'Malley M.A."/>
            <person name="Stajich J.E."/>
            <person name="Spatafora J.W."/>
            <person name="Visel A."/>
            <person name="Grigoriev I.V."/>
        </authorList>
    </citation>
    <scope>NUCLEOTIDE SEQUENCE [LARGE SCALE GENOMIC DNA]</scope>
    <source>
        <strain evidence="11 12">62-1032</strain>
    </source>
</reference>
<evidence type="ECO:0000256" key="5">
    <source>
        <dbReference type="ARBA" id="ARBA00022777"/>
    </source>
</evidence>
<gene>
    <name evidence="11" type="ORF">BCR35DRAFT_310513</name>
</gene>
<dbReference type="CDD" id="cd00130">
    <property type="entry name" value="PAS"/>
    <property type="match status" value="2"/>
</dbReference>
<evidence type="ECO:0000259" key="9">
    <source>
        <dbReference type="PROSITE" id="PS50109"/>
    </source>
</evidence>
<dbReference type="PRINTS" id="PR00344">
    <property type="entry name" value="BCTRLSENSOR"/>
</dbReference>
<comment type="caution">
    <text evidence="11">The sequence shown here is derived from an EMBL/GenBank/DDBJ whole genome shotgun (WGS) entry which is preliminary data.</text>
</comment>
<dbReference type="Proteomes" id="UP000193467">
    <property type="component" value="Unassembled WGS sequence"/>
</dbReference>
<feature type="compositionally biased region" description="Pro residues" evidence="8">
    <location>
        <begin position="148"/>
        <end position="157"/>
    </location>
</feature>
<evidence type="ECO:0000256" key="1">
    <source>
        <dbReference type="ARBA" id="ARBA00000085"/>
    </source>
</evidence>
<dbReference type="Gene3D" id="3.40.50.2300">
    <property type="match status" value="1"/>
</dbReference>
<sequence length="935" mass="102132">MVEPGARPLPLELLAYVASLPLPALVFSNPTSTVEELQAPIAQNKALQEVLGGSTLAACLTKVQQKEVLKLFAGRKGSVEEIELDLRIPATGETRIMRFSITRSLRVLILTAIPPSPISFAFPSPSPPSTEASAPHSSITTITTDAPTKPPASPKPPVFSLPPDSPVELQELAAMTWDAPIGLLWADLYLNVLWCNKRWFELAGLPADANPNAWPAQVLPEDLPAVQAYAERMTDTLEPCELEFRWVSNDSTESWCVSNLDVVRNTVGERVGVVGSLYNIQKRKTRELKDLREKEQYRAIREAEIAKAAAMEREMALLSKMSTVGLVRIDLEGHFIEANDAWYSIVKLPRDAPLDDWQKLVHPDDIDEIMNNWAIALKTLTPLEVTIRWIYDEISLVQAAPNHPDPAKATGWIGSVTNVTAQKRAEQALLSVSQDREADARKAAEEAEAQKEVVIEEKRQQELFLDVASHEIRNPISAILNNSEFTRSSLEELKKAFVELQKTGSVPSVFSSKIVEDLDEDIEALDSIHSCGLAQERIANDILGLAQIQLSKYKISPIEFDLSHSLRNITRLFKTEAKAKDIDLQLEMGSSIARLGPHARVFADPTRLAQVCVNLLSNAMRFTATSKIRKVTLSVEVSAVPPNRAGPFIPPPETEFHIDKSVPVYLFFSVADTGPGMTEEETSQLFSSKPFFHTTMGGTGLGLWIVKNLCELQAGGVEVSSQPGLGSTFRAFITARSVDAGLPPAESAEKVPVMDGIRHATGIGSAPKVVLTKTAEVLPLKGMTVLCCEDNAINRKVLERQLKKAGAAEVLLAVDGQEGLDLMASDLQRRVDCVVMDIEMPVLDGLSATRIIREREKSMNGVRTRIVGLSGNARPAQIQMGLDAGMDAFVTKPCVTDLLRELLGHENTASSEVMAPVPTPAPKLPILTAESSSES</sequence>
<dbReference type="SUPFAM" id="SSF55874">
    <property type="entry name" value="ATPase domain of HSP90 chaperone/DNA topoisomerase II/histidine kinase"/>
    <property type="match status" value="1"/>
</dbReference>
<evidence type="ECO:0000313" key="12">
    <source>
        <dbReference type="Proteomes" id="UP000193467"/>
    </source>
</evidence>
<dbReference type="CDD" id="cd00082">
    <property type="entry name" value="HisKA"/>
    <property type="match status" value="1"/>
</dbReference>
<keyword evidence="12" id="KW-1185">Reference proteome</keyword>
<keyword evidence="7" id="KW-0175">Coiled coil</keyword>
<dbReference type="STRING" id="106004.A0A1Y2D270"/>
<name>A0A1Y2D270_9BASI</name>
<accession>A0A1Y2D270</accession>
<feature type="domain" description="Histidine kinase" evidence="9">
    <location>
        <begin position="467"/>
        <end position="737"/>
    </location>
</feature>
<organism evidence="11 12">
    <name type="scientific">Leucosporidium creatinivorum</name>
    <dbReference type="NCBI Taxonomy" id="106004"/>
    <lineage>
        <taxon>Eukaryota</taxon>
        <taxon>Fungi</taxon>
        <taxon>Dikarya</taxon>
        <taxon>Basidiomycota</taxon>
        <taxon>Pucciniomycotina</taxon>
        <taxon>Microbotryomycetes</taxon>
        <taxon>Leucosporidiales</taxon>
        <taxon>Leucosporidium</taxon>
    </lineage>
</organism>
<evidence type="ECO:0000259" key="10">
    <source>
        <dbReference type="PROSITE" id="PS50110"/>
    </source>
</evidence>
<feature type="domain" description="Response regulatory" evidence="10">
    <location>
        <begin position="784"/>
        <end position="907"/>
    </location>
</feature>
<dbReference type="SUPFAM" id="SSF47384">
    <property type="entry name" value="Homodimeric domain of signal transducing histidine kinase"/>
    <property type="match status" value="1"/>
</dbReference>
<dbReference type="PROSITE" id="PS50110">
    <property type="entry name" value="RESPONSE_REGULATORY"/>
    <property type="match status" value="1"/>
</dbReference>
<dbReference type="InterPro" id="IPR003661">
    <property type="entry name" value="HisK_dim/P_dom"/>
</dbReference>
<proteinExistence type="predicted"/>
<dbReference type="EC" id="2.7.13.3" evidence="2"/>
<keyword evidence="3 6" id="KW-0597">Phosphoprotein</keyword>
<protein>
    <recommendedName>
        <fullName evidence="2">histidine kinase</fullName>
        <ecNumber evidence="2">2.7.13.3</ecNumber>
    </recommendedName>
</protein>
<dbReference type="EMBL" id="MCGR01000103">
    <property type="protein sequence ID" value="ORY53382.1"/>
    <property type="molecule type" value="Genomic_DNA"/>
</dbReference>
<dbReference type="InterPro" id="IPR004358">
    <property type="entry name" value="Sig_transdc_His_kin-like_C"/>
</dbReference>
<dbReference type="AlphaFoldDB" id="A0A1Y2D270"/>
<dbReference type="InterPro" id="IPR001789">
    <property type="entry name" value="Sig_transdc_resp-reg_receiver"/>
</dbReference>
<dbReference type="Pfam" id="PF02518">
    <property type="entry name" value="HATPase_c"/>
    <property type="match status" value="1"/>
</dbReference>
<dbReference type="CDD" id="cd17546">
    <property type="entry name" value="REC_hyHK_CKI1_RcsC-like"/>
    <property type="match status" value="1"/>
</dbReference>
<dbReference type="PANTHER" id="PTHR43047">
    <property type="entry name" value="TWO-COMPONENT HISTIDINE PROTEIN KINASE"/>
    <property type="match status" value="1"/>
</dbReference>
<dbReference type="InParanoid" id="A0A1Y2D270"/>
<dbReference type="InterPro" id="IPR036097">
    <property type="entry name" value="HisK_dim/P_sf"/>
</dbReference>
<dbReference type="PROSITE" id="PS50109">
    <property type="entry name" value="HIS_KIN"/>
    <property type="match status" value="1"/>
</dbReference>
<dbReference type="SUPFAM" id="SSF52172">
    <property type="entry name" value="CheY-like"/>
    <property type="match status" value="1"/>
</dbReference>
<keyword evidence="4" id="KW-0808">Transferase</keyword>
<feature type="coiled-coil region" evidence="7">
    <location>
        <begin position="430"/>
        <end position="461"/>
    </location>
</feature>
<evidence type="ECO:0000256" key="6">
    <source>
        <dbReference type="PROSITE-ProRule" id="PRU00169"/>
    </source>
</evidence>
<dbReference type="Gene3D" id="3.30.450.20">
    <property type="entry name" value="PAS domain"/>
    <property type="match status" value="2"/>
</dbReference>
<comment type="catalytic activity">
    <reaction evidence="1">
        <text>ATP + protein L-histidine = ADP + protein N-phospho-L-histidine.</text>
        <dbReference type="EC" id="2.7.13.3"/>
    </reaction>
</comment>
<dbReference type="InterPro" id="IPR003594">
    <property type="entry name" value="HATPase_dom"/>
</dbReference>
<dbReference type="InterPro" id="IPR036890">
    <property type="entry name" value="HATPase_C_sf"/>
</dbReference>
<feature type="modified residue" description="4-aspartylphosphate" evidence="6">
    <location>
        <position position="837"/>
    </location>
</feature>
<dbReference type="Pfam" id="PF00072">
    <property type="entry name" value="Response_reg"/>
    <property type="match status" value="1"/>
</dbReference>
<dbReference type="InterPro" id="IPR000014">
    <property type="entry name" value="PAS"/>
</dbReference>
<dbReference type="SUPFAM" id="SSF55785">
    <property type="entry name" value="PYP-like sensor domain (PAS domain)"/>
    <property type="match status" value="2"/>
</dbReference>
<dbReference type="InterPro" id="IPR005467">
    <property type="entry name" value="His_kinase_dom"/>
</dbReference>
<feature type="region of interest" description="Disordered" evidence="8">
    <location>
        <begin position="909"/>
        <end position="935"/>
    </location>
</feature>
<dbReference type="GO" id="GO:0000155">
    <property type="term" value="F:phosphorelay sensor kinase activity"/>
    <property type="evidence" value="ECO:0007669"/>
    <property type="project" value="InterPro"/>
</dbReference>
<evidence type="ECO:0000256" key="7">
    <source>
        <dbReference type="SAM" id="Coils"/>
    </source>
</evidence>
<dbReference type="SMART" id="SM00091">
    <property type="entry name" value="PAS"/>
    <property type="match status" value="2"/>
</dbReference>
<dbReference type="SMART" id="SM00387">
    <property type="entry name" value="HATPase_c"/>
    <property type="match status" value="1"/>
</dbReference>
<feature type="region of interest" description="Disordered" evidence="8">
    <location>
        <begin position="123"/>
        <end position="157"/>
    </location>
</feature>
<dbReference type="Gene3D" id="3.30.565.10">
    <property type="entry name" value="Histidine kinase-like ATPase, C-terminal domain"/>
    <property type="match status" value="1"/>
</dbReference>
<dbReference type="OrthoDB" id="60033at2759"/>
<evidence type="ECO:0000256" key="4">
    <source>
        <dbReference type="ARBA" id="ARBA00022679"/>
    </source>
</evidence>
<evidence type="ECO:0000313" key="11">
    <source>
        <dbReference type="EMBL" id="ORY53382.1"/>
    </source>
</evidence>
<feature type="compositionally biased region" description="Low complexity" evidence="8">
    <location>
        <begin position="123"/>
        <end position="138"/>
    </location>
</feature>
<dbReference type="SMART" id="SM00388">
    <property type="entry name" value="HisKA"/>
    <property type="match status" value="1"/>
</dbReference>
<evidence type="ECO:0000256" key="8">
    <source>
        <dbReference type="SAM" id="MobiDB-lite"/>
    </source>
</evidence>
<dbReference type="SMART" id="SM00448">
    <property type="entry name" value="REC"/>
    <property type="match status" value="1"/>
</dbReference>
<evidence type="ECO:0000256" key="2">
    <source>
        <dbReference type="ARBA" id="ARBA00012438"/>
    </source>
</evidence>
<dbReference type="Gene3D" id="1.10.287.130">
    <property type="match status" value="1"/>
</dbReference>